<accession>A0A915JS52</accession>
<evidence type="ECO:0000313" key="2">
    <source>
        <dbReference type="Proteomes" id="UP000887565"/>
    </source>
</evidence>
<sequence>MNIPMVDQQQCWPTNKPAQGLQNRGRGGIVEEVLEEEILEEVLEISGVEEISEMHYRFGKVDTGHIINMISQNLQHPMNRCRALSPETQQQLHL</sequence>
<proteinExistence type="predicted"/>
<dbReference type="WBParaSite" id="nRc.2.0.1.t28928-RA">
    <property type="protein sequence ID" value="nRc.2.0.1.t28928-RA"/>
    <property type="gene ID" value="nRc.2.0.1.g28928"/>
</dbReference>
<feature type="region of interest" description="Disordered" evidence="1">
    <location>
        <begin position="1"/>
        <end position="23"/>
    </location>
</feature>
<dbReference type="Proteomes" id="UP000887565">
    <property type="component" value="Unplaced"/>
</dbReference>
<evidence type="ECO:0000313" key="3">
    <source>
        <dbReference type="WBParaSite" id="nRc.2.0.1.t28928-RA"/>
    </source>
</evidence>
<protein>
    <submittedName>
        <fullName evidence="3">Uncharacterized protein</fullName>
    </submittedName>
</protein>
<reference evidence="3" key="1">
    <citation type="submission" date="2022-11" db="UniProtKB">
        <authorList>
            <consortium name="WormBaseParasite"/>
        </authorList>
    </citation>
    <scope>IDENTIFICATION</scope>
</reference>
<feature type="compositionally biased region" description="Polar residues" evidence="1">
    <location>
        <begin position="7"/>
        <end position="22"/>
    </location>
</feature>
<evidence type="ECO:0000256" key="1">
    <source>
        <dbReference type="SAM" id="MobiDB-lite"/>
    </source>
</evidence>
<organism evidence="2 3">
    <name type="scientific">Romanomermis culicivorax</name>
    <name type="common">Nematode worm</name>
    <dbReference type="NCBI Taxonomy" id="13658"/>
    <lineage>
        <taxon>Eukaryota</taxon>
        <taxon>Metazoa</taxon>
        <taxon>Ecdysozoa</taxon>
        <taxon>Nematoda</taxon>
        <taxon>Enoplea</taxon>
        <taxon>Dorylaimia</taxon>
        <taxon>Mermithida</taxon>
        <taxon>Mermithoidea</taxon>
        <taxon>Mermithidae</taxon>
        <taxon>Romanomermis</taxon>
    </lineage>
</organism>
<dbReference type="AlphaFoldDB" id="A0A915JS52"/>
<keyword evidence="2" id="KW-1185">Reference proteome</keyword>
<name>A0A915JS52_ROMCU</name>